<dbReference type="PANTHER" id="PTHR45527:SF1">
    <property type="entry name" value="FATTY ACID SYNTHASE"/>
    <property type="match status" value="1"/>
</dbReference>
<dbReference type="PANTHER" id="PTHR45527">
    <property type="entry name" value="NONRIBOSOMAL PEPTIDE SYNTHETASE"/>
    <property type="match status" value="1"/>
</dbReference>
<dbReference type="PROSITE" id="PS50075">
    <property type="entry name" value="CARRIER"/>
    <property type="match status" value="1"/>
</dbReference>
<dbReference type="Proteomes" id="UP000321353">
    <property type="component" value="Chromosome"/>
</dbReference>
<keyword evidence="3" id="KW-1185">Reference proteome</keyword>
<reference evidence="2 3" key="1">
    <citation type="submission" date="2019-02" db="EMBL/GenBank/DDBJ databases">
        <title>Planctomycetal bacteria perform biofilm scaping via a novel small molecule.</title>
        <authorList>
            <person name="Jeske O."/>
            <person name="Boedeker C."/>
            <person name="Wiegand S."/>
            <person name="Breitling P."/>
            <person name="Kallscheuer N."/>
            <person name="Jogler M."/>
            <person name="Rohde M."/>
            <person name="Petersen J."/>
            <person name="Medema M.H."/>
            <person name="Surup F."/>
            <person name="Jogler C."/>
        </authorList>
    </citation>
    <scope>NUCLEOTIDE SEQUENCE [LARGE SCALE GENOMIC DNA]</scope>
    <source>
        <strain evidence="2 3">Mal15</strain>
    </source>
</reference>
<dbReference type="InterPro" id="IPR045851">
    <property type="entry name" value="AMP-bd_C_sf"/>
</dbReference>
<gene>
    <name evidence="2" type="primary">cmdD</name>
    <name evidence="2" type="ORF">Mal15_54460</name>
</gene>
<name>A0A5B9MLT5_9BACT</name>
<dbReference type="Gene3D" id="1.10.1200.10">
    <property type="entry name" value="ACP-like"/>
    <property type="match status" value="1"/>
</dbReference>
<dbReference type="InterPro" id="IPR036736">
    <property type="entry name" value="ACP-like_sf"/>
</dbReference>
<accession>A0A5B9MLT5</accession>
<dbReference type="GO" id="GO:0043041">
    <property type="term" value="P:amino acid activation for nonribosomal peptide biosynthetic process"/>
    <property type="evidence" value="ECO:0007669"/>
    <property type="project" value="TreeGrafter"/>
</dbReference>
<evidence type="ECO:0000313" key="3">
    <source>
        <dbReference type="Proteomes" id="UP000321353"/>
    </source>
</evidence>
<dbReference type="SUPFAM" id="SSF47336">
    <property type="entry name" value="ACP-like"/>
    <property type="match status" value="1"/>
</dbReference>
<organism evidence="2 3">
    <name type="scientific">Stieleria maiorica</name>
    <dbReference type="NCBI Taxonomy" id="2795974"/>
    <lineage>
        <taxon>Bacteria</taxon>
        <taxon>Pseudomonadati</taxon>
        <taxon>Planctomycetota</taxon>
        <taxon>Planctomycetia</taxon>
        <taxon>Pirellulales</taxon>
        <taxon>Pirellulaceae</taxon>
        <taxon>Stieleria</taxon>
    </lineage>
</organism>
<dbReference type="InterPro" id="IPR001031">
    <property type="entry name" value="Thioesterase"/>
</dbReference>
<dbReference type="EMBL" id="CP036264">
    <property type="protein sequence ID" value="QEG01370.1"/>
    <property type="molecule type" value="Genomic_DNA"/>
</dbReference>
<dbReference type="Pfam" id="PF00550">
    <property type="entry name" value="PP-binding"/>
    <property type="match status" value="1"/>
</dbReference>
<protein>
    <submittedName>
        <fullName evidence="2">Chondramide synthase cmdD</fullName>
    </submittedName>
</protein>
<sequence length="470" mass="52379">MNSRPSIAQRVNALTRQQQAWLAAQLNASTKHESDSMPSELVAWVVTESNTVDEPELRRQMQRRLPASLIPRRIVAVDSIPRTITGKIDRQQLAHRPKIEPRAVAVDADRWTETERTLIDVCRGLLGVDSIVPQDHFFHIGGDSLLSIRLISQSRQRGLAIEPRDVLESISIAELAAASDRRSGDRIPGTVEAPAAAVITKIRSGRHAGSILLVHEVGGRCHYAHYLAALLAPEQTLFVSNQPPPDQSPLSIQTLASLYLDAWVETQPDGPRIIVCFCWGGLLGYEIARQLRQRGLEMDALLVVESGTEAAYDHASMLNRFLDRMKGTWVRARNRARSLRSRQAFADLAKTLKSKLLQRRATPITADAGFQFRDDEGDPAQIRANVQAFLDYQPQPDSLPLQLFRVEGPTGLIGTRYSDRSLGWRYVVGDQLMLHTIPGTHDTCMQPPHVVHLAAAMNRVINQFVTHSRT</sequence>
<proteinExistence type="predicted"/>
<feature type="domain" description="Carrier" evidence="1">
    <location>
        <begin position="109"/>
        <end position="183"/>
    </location>
</feature>
<dbReference type="SUPFAM" id="SSF56801">
    <property type="entry name" value="Acetyl-CoA synthetase-like"/>
    <property type="match status" value="1"/>
</dbReference>
<dbReference type="InterPro" id="IPR009081">
    <property type="entry name" value="PP-bd_ACP"/>
</dbReference>
<dbReference type="Pfam" id="PF00975">
    <property type="entry name" value="Thioesterase"/>
    <property type="match status" value="1"/>
</dbReference>
<dbReference type="RefSeq" id="WP_147870456.1">
    <property type="nucleotide sequence ID" value="NZ_CP036264.1"/>
</dbReference>
<dbReference type="GO" id="GO:0031177">
    <property type="term" value="F:phosphopantetheine binding"/>
    <property type="evidence" value="ECO:0007669"/>
    <property type="project" value="TreeGrafter"/>
</dbReference>
<dbReference type="GO" id="GO:0005737">
    <property type="term" value="C:cytoplasm"/>
    <property type="evidence" value="ECO:0007669"/>
    <property type="project" value="TreeGrafter"/>
</dbReference>
<dbReference type="GO" id="GO:0044550">
    <property type="term" value="P:secondary metabolite biosynthetic process"/>
    <property type="evidence" value="ECO:0007669"/>
    <property type="project" value="TreeGrafter"/>
</dbReference>
<dbReference type="InterPro" id="IPR029058">
    <property type="entry name" value="AB_hydrolase_fold"/>
</dbReference>
<dbReference type="KEGG" id="smam:Mal15_54460"/>
<dbReference type="Gene3D" id="3.30.300.30">
    <property type="match status" value="1"/>
</dbReference>
<evidence type="ECO:0000313" key="2">
    <source>
        <dbReference type="EMBL" id="QEG01370.1"/>
    </source>
</evidence>
<evidence type="ECO:0000259" key="1">
    <source>
        <dbReference type="PROSITE" id="PS50075"/>
    </source>
</evidence>
<dbReference type="SUPFAM" id="SSF53474">
    <property type="entry name" value="alpha/beta-Hydrolases"/>
    <property type="match status" value="1"/>
</dbReference>
<dbReference type="Gene3D" id="3.40.50.1820">
    <property type="entry name" value="alpha/beta hydrolase"/>
    <property type="match status" value="1"/>
</dbReference>
<dbReference type="AlphaFoldDB" id="A0A5B9MLT5"/>